<dbReference type="Proteomes" id="UP001272052">
    <property type="component" value="Unassembled WGS sequence"/>
</dbReference>
<feature type="domain" description="CBS" evidence="5">
    <location>
        <begin position="70"/>
        <end position="127"/>
    </location>
</feature>
<evidence type="ECO:0000256" key="1">
    <source>
        <dbReference type="ARBA" id="ARBA00022605"/>
    </source>
</evidence>
<evidence type="ECO:0000259" key="5">
    <source>
        <dbReference type="PROSITE" id="PS51371"/>
    </source>
</evidence>
<evidence type="ECO:0000256" key="2">
    <source>
        <dbReference type="ARBA" id="ARBA00023122"/>
    </source>
</evidence>
<name>A0ABU3VMA0_9EURY</name>
<gene>
    <name evidence="6" type="primary">impdh_1</name>
    <name evidence="6" type="ORF">MmiAt1_00550</name>
</gene>
<dbReference type="PANTHER" id="PTHR43080">
    <property type="entry name" value="CBS DOMAIN-CONTAINING PROTEIN CBSX3, MITOCHONDRIAL"/>
    <property type="match status" value="1"/>
</dbReference>
<dbReference type="RefSeq" id="WP_318784920.1">
    <property type="nucleotide sequence ID" value="NZ_JAWDKC010000001.1"/>
</dbReference>
<keyword evidence="3" id="KW-0486">Methionine biosynthesis</keyword>
<dbReference type="SMART" id="SM00116">
    <property type="entry name" value="CBS"/>
    <property type="match status" value="4"/>
</dbReference>
<dbReference type="InterPro" id="IPR051257">
    <property type="entry name" value="Diverse_CBS-Domain"/>
</dbReference>
<dbReference type="InterPro" id="IPR000644">
    <property type="entry name" value="CBS_dom"/>
</dbReference>
<organism evidence="6 7">
    <name type="scientific">Methanimicrococcus hacksteinii</name>
    <dbReference type="NCBI Taxonomy" id="3028293"/>
    <lineage>
        <taxon>Archaea</taxon>
        <taxon>Methanobacteriati</taxon>
        <taxon>Methanobacteriota</taxon>
        <taxon>Stenosarchaea group</taxon>
        <taxon>Methanomicrobia</taxon>
        <taxon>Methanosarcinales</taxon>
        <taxon>Methanosarcinaceae</taxon>
        <taxon>Methanimicrococcus</taxon>
    </lineage>
</organism>
<feature type="domain" description="CBS" evidence="5">
    <location>
        <begin position="12"/>
        <end position="68"/>
    </location>
</feature>
<keyword evidence="1" id="KW-0028">Amino-acid biosynthesis</keyword>
<dbReference type="CDD" id="cd04614">
    <property type="entry name" value="CBS_pair_arch2_repeat2"/>
    <property type="match status" value="1"/>
</dbReference>
<feature type="domain" description="CBS" evidence="5">
    <location>
        <begin position="233"/>
        <end position="287"/>
    </location>
</feature>
<evidence type="ECO:0000313" key="7">
    <source>
        <dbReference type="Proteomes" id="UP001272052"/>
    </source>
</evidence>
<evidence type="ECO:0000256" key="4">
    <source>
        <dbReference type="PROSITE-ProRule" id="PRU00703"/>
    </source>
</evidence>
<dbReference type="SUPFAM" id="SSF54631">
    <property type="entry name" value="CBS-domain pair"/>
    <property type="match status" value="2"/>
</dbReference>
<accession>A0ABU3VMA0</accession>
<dbReference type="GO" id="GO:0003938">
    <property type="term" value="F:IMP dehydrogenase activity"/>
    <property type="evidence" value="ECO:0007669"/>
    <property type="project" value="UniProtKB-EC"/>
</dbReference>
<dbReference type="PANTHER" id="PTHR43080:SF29">
    <property type="entry name" value="OS02G0818000 PROTEIN"/>
    <property type="match status" value="1"/>
</dbReference>
<dbReference type="PROSITE" id="PS51371">
    <property type="entry name" value="CBS"/>
    <property type="match status" value="3"/>
</dbReference>
<dbReference type="Pfam" id="PF00571">
    <property type="entry name" value="CBS"/>
    <property type="match status" value="4"/>
</dbReference>
<reference evidence="6 7" key="1">
    <citation type="submission" date="2023-06" db="EMBL/GenBank/DDBJ databases">
        <title>Genome sequence of Methanimicrococcus sp. At1.</title>
        <authorList>
            <person name="Protasov E."/>
            <person name="Platt K."/>
            <person name="Poehlein A."/>
            <person name="Daniel R."/>
            <person name="Brune A."/>
        </authorList>
    </citation>
    <scope>NUCLEOTIDE SEQUENCE [LARGE SCALE GENOMIC DNA]</scope>
    <source>
        <strain evidence="6 7">At1</strain>
    </source>
</reference>
<keyword evidence="2 4" id="KW-0129">CBS domain</keyword>
<dbReference type="InterPro" id="IPR046342">
    <property type="entry name" value="CBS_dom_sf"/>
</dbReference>
<evidence type="ECO:0000256" key="3">
    <source>
        <dbReference type="ARBA" id="ARBA00023167"/>
    </source>
</evidence>
<protein>
    <submittedName>
        <fullName evidence="6">Inosine-5'-monophosphate dehydrogenase</fullName>
        <ecNumber evidence="6">1.1.1.205</ecNumber>
    </submittedName>
</protein>
<dbReference type="Gene3D" id="3.10.580.10">
    <property type="entry name" value="CBS-domain"/>
    <property type="match status" value="2"/>
</dbReference>
<comment type="caution">
    <text evidence="6">The sequence shown here is derived from an EMBL/GenBank/DDBJ whole genome shotgun (WGS) entry which is preliminary data.</text>
</comment>
<dbReference type="EMBL" id="JAWDKC010000001">
    <property type="protein sequence ID" value="MDV0444529.1"/>
    <property type="molecule type" value="Genomic_DNA"/>
</dbReference>
<evidence type="ECO:0000313" key="6">
    <source>
        <dbReference type="EMBL" id="MDV0444529.1"/>
    </source>
</evidence>
<proteinExistence type="predicted"/>
<keyword evidence="7" id="KW-1185">Reference proteome</keyword>
<sequence length="287" mass="31441">MASNIPNVEDIMVKNVASATLPGSRDEVLSILKDKKVSGVPVLKDNKVVGIVSRTNILKNPEEEQLALLMSRNPITIQVGASLKEAARLLYEKNIRRLPVVDEHGHLEGLITTADVIGAIADFDIETPVAEYLSSNVYVLWSETPLPVVSLLMDLADVKACPIVDSTLNLVGIISDRDVVGSSIIEDRVEKSDMSAGDDDDSWTWESMRDTMSIYYSVSSVKLPTDKFAKDIMVSELITATKISTVSSCARKMKRARIDQIPVVGSDGKLEGMLLDRDLLKPLIDME</sequence>
<dbReference type="EC" id="1.1.1.205" evidence="6"/>
<keyword evidence="6" id="KW-0560">Oxidoreductase</keyword>